<proteinExistence type="predicted"/>
<keyword evidence="3" id="KW-1185">Reference proteome</keyword>
<feature type="compositionally biased region" description="Basic and acidic residues" evidence="1">
    <location>
        <begin position="69"/>
        <end position="81"/>
    </location>
</feature>
<feature type="region of interest" description="Disordered" evidence="1">
    <location>
        <begin position="30"/>
        <end position="81"/>
    </location>
</feature>
<evidence type="ECO:0000313" key="3">
    <source>
        <dbReference type="Proteomes" id="UP001392437"/>
    </source>
</evidence>
<protein>
    <recommendedName>
        <fullName evidence="4">Autophagy protein</fullName>
    </recommendedName>
</protein>
<sequence>MGWWDSIWPSKNEDPLHKLDPKLREYLERESPVKYASQQQQARGSGAASPASTSYVDAATHPSLAQSAEEAHQAKPSIPKESEFQDGRYAHLWKTYRPLAEIEAETKSDQEKIMDVLEGYKERKAQIGRAALENCALEQVGWRECMNNPSWSERMTMCRTQVRKFEKCYNTQTRLLKALGYLSTLDRSPEVEEDIQMHADSLYQRLQAQEAEVEAARAEGRPIPTFQPLVPRKPMLGQATTAAATHELTEEQQAMLKERLSKVDEQDRAAEEMAIRAEIRARQDAAARLQGIYKEQELERQRRRETGEETTWDKVVGTFKGGSKDK</sequence>
<reference evidence="2 3" key="1">
    <citation type="submission" date="2023-01" db="EMBL/GenBank/DDBJ databases">
        <title>Analysis of 21 Apiospora genomes using comparative genomics revels a genus with tremendous synthesis potential of carbohydrate active enzymes and secondary metabolites.</title>
        <authorList>
            <person name="Sorensen T."/>
        </authorList>
    </citation>
    <scope>NUCLEOTIDE SEQUENCE [LARGE SCALE GENOMIC DNA]</scope>
    <source>
        <strain evidence="2 3">CBS 117206</strain>
    </source>
</reference>
<dbReference type="Proteomes" id="UP001392437">
    <property type="component" value="Unassembled WGS sequence"/>
</dbReference>
<feature type="compositionally biased region" description="Low complexity" evidence="1">
    <location>
        <begin position="36"/>
        <end position="54"/>
    </location>
</feature>
<name>A0AAW0RDL1_9PEZI</name>
<feature type="region of interest" description="Disordered" evidence="1">
    <location>
        <begin position="299"/>
        <end position="326"/>
    </location>
</feature>
<comment type="caution">
    <text evidence="2">The sequence shown here is derived from an EMBL/GenBank/DDBJ whole genome shotgun (WGS) entry which is preliminary data.</text>
</comment>
<dbReference type="EMBL" id="JAQQWP010000001">
    <property type="protein sequence ID" value="KAK8132814.1"/>
    <property type="molecule type" value="Genomic_DNA"/>
</dbReference>
<evidence type="ECO:0000313" key="2">
    <source>
        <dbReference type="EMBL" id="KAK8132814.1"/>
    </source>
</evidence>
<dbReference type="AlphaFoldDB" id="A0AAW0RDL1"/>
<evidence type="ECO:0000256" key="1">
    <source>
        <dbReference type="SAM" id="MobiDB-lite"/>
    </source>
</evidence>
<evidence type="ECO:0008006" key="4">
    <source>
        <dbReference type="Google" id="ProtNLM"/>
    </source>
</evidence>
<organism evidence="2 3">
    <name type="scientific">Apiospora kogelbergensis</name>
    <dbReference type="NCBI Taxonomy" id="1337665"/>
    <lineage>
        <taxon>Eukaryota</taxon>
        <taxon>Fungi</taxon>
        <taxon>Dikarya</taxon>
        <taxon>Ascomycota</taxon>
        <taxon>Pezizomycotina</taxon>
        <taxon>Sordariomycetes</taxon>
        <taxon>Xylariomycetidae</taxon>
        <taxon>Amphisphaeriales</taxon>
        <taxon>Apiosporaceae</taxon>
        <taxon>Apiospora</taxon>
    </lineage>
</organism>
<gene>
    <name evidence="2" type="ORF">PG999_000987</name>
</gene>
<accession>A0AAW0RDL1</accession>